<name>A0A382YXJ9_9ZZZZ</name>
<gene>
    <name evidence="1" type="ORF">METZ01_LOCUS440513</name>
</gene>
<organism evidence="1">
    <name type="scientific">marine metagenome</name>
    <dbReference type="NCBI Taxonomy" id="408172"/>
    <lineage>
        <taxon>unclassified sequences</taxon>
        <taxon>metagenomes</taxon>
        <taxon>ecological metagenomes</taxon>
    </lineage>
</organism>
<proteinExistence type="predicted"/>
<feature type="non-terminal residue" evidence="1">
    <location>
        <position position="93"/>
    </location>
</feature>
<accession>A0A382YXJ9</accession>
<dbReference type="AlphaFoldDB" id="A0A382YXJ9"/>
<protein>
    <submittedName>
        <fullName evidence="1">Uncharacterized protein</fullName>
    </submittedName>
</protein>
<reference evidence="1" key="1">
    <citation type="submission" date="2018-05" db="EMBL/GenBank/DDBJ databases">
        <authorList>
            <person name="Lanie J.A."/>
            <person name="Ng W.-L."/>
            <person name="Kazmierczak K.M."/>
            <person name="Andrzejewski T.M."/>
            <person name="Davidsen T.M."/>
            <person name="Wayne K.J."/>
            <person name="Tettelin H."/>
            <person name="Glass J.I."/>
            <person name="Rusch D."/>
            <person name="Podicherti R."/>
            <person name="Tsui H.-C.T."/>
            <person name="Winkler M.E."/>
        </authorList>
    </citation>
    <scope>NUCLEOTIDE SEQUENCE</scope>
</reference>
<dbReference type="EMBL" id="UINC01179135">
    <property type="protein sequence ID" value="SVD87659.1"/>
    <property type="molecule type" value="Genomic_DNA"/>
</dbReference>
<evidence type="ECO:0000313" key="1">
    <source>
        <dbReference type="EMBL" id="SVD87659.1"/>
    </source>
</evidence>
<sequence>MADEKKQGEVIALNMDRLKTIAELDRVIKYIDGFSLFKKMFVDGMGAAPENLESIWHDLQIFRLVILGKTEVDDPDYKLRIDRHINALVDKSE</sequence>